<dbReference type="Proteomes" id="UP000295543">
    <property type="component" value="Unassembled WGS sequence"/>
</dbReference>
<dbReference type="EMBL" id="SMTG01000002">
    <property type="protein sequence ID" value="TDK32678.1"/>
    <property type="molecule type" value="Genomic_DNA"/>
</dbReference>
<evidence type="ECO:0008006" key="3">
    <source>
        <dbReference type="Google" id="ProtNLM"/>
    </source>
</evidence>
<evidence type="ECO:0000313" key="1">
    <source>
        <dbReference type="EMBL" id="TDK32678.1"/>
    </source>
</evidence>
<organism evidence="1 2">
    <name type="scientific">Luteimonas terrae</name>
    <dbReference type="NCBI Taxonomy" id="1530191"/>
    <lineage>
        <taxon>Bacteria</taxon>
        <taxon>Pseudomonadati</taxon>
        <taxon>Pseudomonadota</taxon>
        <taxon>Gammaproteobacteria</taxon>
        <taxon>Lysobacterales</taxon>
        <taxon>Lysobacteraceae</taxon>
        <taxon>Luteimonas</taxon>
    </lineage>
</organism>
<name>A0A4R5UBS4_9GAMM</name>
<dbReference type="OrthoDB" id="5966071at2"/>
<keyword evidence="2" id="KW-1185">Reference proteome</keyword>
<gene>
    <name evidence="1" type="ORF">E2F49_00970</name>
</gene>
<protein>
    <recommendedName>
        <fullName evidence="3">Beta-barrel assembly machine subunit BamC</fullName>
    </recommendedName>
</protein>
<reference evidence="1 2" key="1">
    <citation type="submission" date="2019-03" db="EMBL/GenBank/DDBJ databases">
        <title>Luteimonas zhaokaii sp.nov., isolated from the rectal contents of Plateau pika in Yushu, Qinghai Province, China.</title>
        <authorList>
            <person name="Zhang G."/>
        </authorList>
    </citation>
    <scope>NUCLEOTIDE SEQUENCE [LARGE SCALE GENOMIC DNA]</scope>
    <source>
        <strain evidence="1 2">THG-MD21</strain>
    </source>
</reference>
<sequence>MRPTRSSMRYLAIAALAVAVVGTSGCRWFKKDNALYAQSPETRPLEVPPDLDRPTTAGAMALPEAGTSVTRSGTAPVATDSNVSFAATGEREAVFNRVGEALAGMEGVTVNSRSQVLGTYDVSYAGAQFLVRVAAAQGGVAVSAVDPRGVAATGDAPTRLIASLRAAITQ</sequence>
<dbReference type="RefSeq" id="WP_133392240.1">
    <property type="nucleotide sequence ID" value="NZ_SMTG01000002.1"/>
</dbReference>
<comment type="caution">
    <text evidence="1">The sequence shown here is derived from an EMBL/GenBank/DDBJ whole genome shotgun (WGS) entry which is preliminary data.</text>
</comment>
<dbReference type="AlphaFoldDB" id="A0A4R5UBS4"/>
<accession>A0A4R5UBS4</accession>
<proteinExistence type="predicted"/>
<evidence type="ECO:0000313" key="2">
    <source>
        <dbReference type="Proteomes" id="UP000295543"/>
    </source>
</evidence>
<dbReference type="PROSITE" id="PS51257">
    <property type="entry name" value="PROKAR_LIPOPROTEIN"/>
    <property type="match status" value="1"/>
</dbReference>